<accession>A0A392Q0E1</accession>
<feature type="non-terminal residue" evidence="1">
    <location>
        <position position="41"/>
    </location>
</feature>
<dbReference type="EMBL" id="LXQA010103649">
    <property type="protein sequence ID" value="MCI17046.1"/>
    <property type="molecule type" value="Genomic_DNA"/>
</dbReference>
<dbReference type="Proteomes" id="UP000265520">
    <property type="component" value="Unassembled WGS sequence"/>
</dbReference>
<proteinExistence type="predicted"/>
<evidence type="ECO:0000313" key="1">
    <source>
        <dbReference type="EMBL" id="MCI17046.1"/>
    </source>
</evidence>
<name>A0A392Q0E1_9FABA</name>
<sequence length="41" mass="4894">MKLLMEVLRVWNRETFGMVDLNIENCVKELNEIENLWAADL</sequence>
<comment type="caution">
    <text evidence="1">The sequence shown here is derived from an EMBL/GenBank/DDBJ whole genome shotgun (WGS) entry which is preliminary data.</text>
</comment>
<dbReference type="AlphaFoldDB" id="A0A392Q0E1"/>
<keyword evidence="2" id="KW-1185">Reference proteome</keyword>
<gene>
    <name evidence="1" type="ORF">A2U01_0038193</name>
</gene>
<evidence type="ECO:0000313" key="2">
    <source>
        <dbReference type="Proteomes" id="UP000265520"/>
    </source>
</evidence>
<organism evidence="1 2">
    <name type="scientific">Trifolium medium</name>
    <dbReference type="NCBI Taxonomy" id="97028"/>
    <lineage>
        <taxon>Eukaryota</taxon>
        <taxon>Viridiplantae</taxon>
        <taxon>Streptophyta</taxon>
        <taxon>Embryophyta</taxon>
        <taxon>Tracheophyta</taxon>
        <taxon>Spermatophyta</taxon>
        <taxon>Magnoliopsida</taxon>
        <taxon>eudicotyledons</taxon>
        <taxon>Gunneridae</taxon>
        <taxon>Pentapetalae</taxon>
        <taxon>rosids</taxon>
        <taxon>fabids</taxon>
        <taxon>Fabales</taxon>
        <taxon>Fabaceae</taxon>
        <taxon>Papilionoideae</taxon>
        <taxon>50 kb inversion clade</taxon>
        <taxon>NPAAA clade</taxon>
        <taxon>Hologalegina</taxon>
        <taxon>IRL clade</taxon>
        <taxon>Trifolieae</taxon>
        <taxon>Trifolium</taxon>
    </lineage>
</organism>
<reference evidence="1 2" key="1">
    <citation type="journal article" date="2018" name="Front. Plant Sci.">
        <title>Red Clover (Trifolium pratense) and Zigzag Clover (T. medium) - A Picture of Genomic Similarities and Differences.</title>
        <authorList>
            <person name="Dluhosova J."/>
            <person name="Istvanek J."/>
            <person name="Nedelnik J."/>
            <person name="Repkova J."/>
        </authorList>
    </citation>
    <scope>NUCLEOTIDE SEQUENCE [LARGE SCALE GENOMIC DNA]</scope>
    <source>
        <strain evidence="2">cv. 10/8</strain>
        <tissue evidence="1">Leaf</tissue>
    </source>
</reference>
<protein>
    <submittedName>
        <fullName evidence="1">Uncharacterized protein</fullName>
    </submittedName>
</protein>